<evidence type="ECO:0000313" key="8">
    <source>
        <dbReference type="EMBL" id="KAK9980434.1"/>
    </source>
</evidence>
<dbReference type="EMBL" id="JAWDJR010000001">
    <property type="protein sequence ID" value="KAK9980434.1"/>
    <property type="molecule type" value="Genomic_DNA"/>
</dbReference>
<feature type="transmembrane region" description="Helical" evidence="7">
    <location>
        <begin position="83"/>
        <end position="103"/>
    </location>
</feature>
<evidence type="ECO:0000256" key="4">
    <source>
        <dbReference type="ARBA" id="ARBA00022989"/>
    </source>
</evidence>
<name>A0AAW2B6N8_CULAL</name>
<keyword evidence="3 7" id="KW-0812">Transmembrane</keyword>
<evidence type="ECO:0000313" key="9">
    <source>
        <dbReference type="Proteomes" id="UP001479290"/>
    </source>
</evidence>
<comment type="caution">
    <text evidence="8">The sequence shown here is derived from an EMBL/GenBank/DDBJ whole genome shotgun (WGS) entry which is preliminary data.</text>
</comment>
<dbReference type="InterPro" id="IPR028014">
    <property type="entry name" value="TMEM255"/>
</dbReference>
<dbReference type="GO" id="GO:0016020">
    <property type="term" value="C:membrane"/>
    <property type="evidence" value="ECO:0007669"/>
    <property type="project" value="UniProtKB-SubCell"/>
</dbReference>
<feature type="transmembrane region" description="Helical" evidence="7">
    <location>
        <begin position="49"/>
        <end position="71"/>
    </location>
</feature>
<feature type="region of interest" description="Disordered" evidence="6">
    <location>
        <begin position="302"/>
        <end position="348"/>
    </location>
</feature>
<gene>
    <name evidence="8" type="ORF">ABG768_000042</name>
</gene>
<dbReference type="AlphaFoldDB" id="A0AAW2B6N8"/>
<evidence type="ECO:0000256" key="6">
    <source>
        <dbReference type="SAM" id="MobiDB-lite"/>
    </source>
</evidence>
<feature type="compositionally biased region" description="Polar residues" evidence="6">
    <location>
        <begin position="313"/>
        <end position="343"/>
    </location>
</feature>
<evidence type="ECO:0000256" key="1">
    <source>
        <dbReference type="ARBA" id="ARBA00004141"/>
    </source>
</evidence>
<comment type="subcellular location">
    <subcellularLocation>
        <location evidence="1">Membrane</location>
        <topology evidence="1">Multi-pass membrane protein</topology>
    </subcellularLocation>
</comment>
<protein>
    <recommendedName>
        <fullName evidence="10">Transmembrane protein 255B</fullName>
    </recommendedName>
</protein>
<keyword evidence="5 7" id="KW-0472">Membrane</keyword>
<dbReference type="PANTHER" id="PTHR33721">
    <property type="entry name" value="TRANSMEMBRANE PROTEIN 255B-LIKE"/>
    <property type="match status" value="1"/>
</dbReference>
<dbReference type="Pfam" id="PF14967">
    <property type="entry name" value="FAM70"/>
    <property type="match status" value="1"/>
</dbReference>
<dbReference type="Proteomes" id="UP001479290">
    <property type="component" value="Unassembled WGS sequence"/>
</dbReference>
<sequence length="368" mass="40192">MSFGVTDIKRPFWIKSCGQYHVTGCDIIQTPAKDHMVVKQNVFVKRRRTALWCSVSLFGLSVLILVVGLLAATQTDNVAVSGYYPGIILSFGTFLGVVGLNLVENRRPMLVASIIFISLGVVSCFLCSIIDGIIAAEFIERRPLMEGRCEFYSSSSSYSYDSYYTEVHCNQCKMKVKSNTCYCCDLFHCDSLDYHVQYYEFTGVSSCWDVVNLYRLMWAGVTLNVLGVFLGIINAAVLGAFKDLAPTAHNHMTPSPAPPPHIMYNPSQHLITYAGFCPSGQTLPAYPNYPLPMQHLNGYPAPSASPSIPEVSASPSDEAQPAAQSGTNPGPPTQTSSQDTSGYMLTPNAPSLYAHSLGPFEKPPPYAC</sequence>
<organism evidence="8 9">
    <name type="scientific">Culter alburnus</name>
    <name type="common">Topmouth culter</name>
    <dbReference type="NCBI Taxonomy" id="194366"/>
    <lineage>
        <taxon>Eukaryota</taxon>
        <taxon>Metazoa</taxon>
        <taxon>Chordata</taxon>
        <taxon>Craniata</taxon>
        <taxon>Vertebrata</taxon>
        <taxon>Euteleostomi</taxon>
        <taxon>Actinopterygii</taxon>
        <taxon>Neopterygii</taxon>
        <taxon>Teleostei</taxon>
        <taxon>Ostariophysi</taxon>
        <taxon>Cypriniformes</taxon>
        <taxon>Xenocyprididae</taxon>
        <taxon>Xenocypridinae</taxon>
        <taxon>Culter</taxon>
    </lineage>
</organism>
<dbReference type="PANTHER" id="PTHR33721:SF3">
    <property type="entry name" value="TRANSMEMBRANE PROTEIN 255B"/>
    <property type="match status" value="1"/>
</dbReference>
<evidence type="ECO:0000256" key="3">
    <source>
        <dbReference type="ARBA" id="ARBA00022692"/>
    </source>
</evidence>
<keyword evidence="4 7" id="KW-1133">Transmembrane helix</keyword>
<feature type="transmembrane region" description="Helical" evidence="7">
    <location>
        <begin position="216"/>
        <end position="241"/>
    </location>
</feature>
<evidence type="ECO:0000256" key="2">
    <source>
        <dbReference type="ARBA" id="ARBA00007903"/>
    </source>
</evidence>
<feature type="transmembrane region" description="Helical" evidence="7">
    <location>
        <begin position="110"/>
        <end position="136"/>
    </location>
</feature>
<keyword evidence="9" id="KW-1185">Reference proteome</keyword>
<proteinExistence type="inferred from homology"/>
<evidence type="ECO:0008006" key="10">
    <source>
        <dbReference type="Google" id="ProtNLM"/>
    </source>
</evidence>
<evidence type="ECO:0000256" key="5">
    <source>
        <dbReference type="ARBA" id="ARBA00023136"/>
    </source>
</evidence>
<comment type="similarity">
    <text evidence="2">Belongs to the TMEM255 family.</text>
</comment>
<reference evidence="8 9" key="1">
    <citation type="submission" date="2024-05" db="EMBL/GenBank/DDBJ databases">
        <title>A high-quality chromosomal-level genome assembly of Topmouth culter (Culter alburnus).</title>
        <authorList>
            <person name="Zhao H."/>
        </authorList>
    </citation>
    <scope>NUCLEOTIDE SEQUENCE [LARGE SCALE GENOMIC DNA]</scope>
    <source>
        <strain evidence="8">CATC2023</strain>
        <tissue evidence="8">Muscle</tissue>
    </source>
</reference>
<accession>A0AAW2B6N8</accession>
<evidence type="ECO:0000256" key="7">
    <source>
        <dbReference type="SAM" id="Phobius"/>
    </source>
</evidence>